<accession>A0A0R3W4F9</accession>
<evidence type="ECO:0000313" key="3">
    <source>
        <dbReference type="Proteomes" id="UP000282613"/>
    </source>
</evidence>
<name>A0A0R3W4F9_TAEAS</name>
<gene>
    <name evidence="2" type="ORF">TASK_LOCUS4910</name>
</gene>
<feature type="compositionally biased region" description="Basic residues" evidence="1">
    <location>
        <begin position="52"/>
        <end position="66"/>
    </location>
</feature>
<evidence type="ECO:0000256" key="1">
    <source>
        <dbReference type="SAM" id="MobiDB-lite"/>
    </source>
</evidence>
<evidence type="ECO:0000313" key="2">
    <source>
        <dbReference type="EMBL" id="VDK34207.1"/>
    </source>
</evidence>
<sequence>MPVASETAPLFFNFFSPTLQSDLIQRLLVSFFSATIHGDAKTGQDTIDAQKLKHPSSRQSRGHRRRSRFGFETLVIFFAGSGSQSTRRNHGLNLR</sequence>
<evidence type="ECO:0000313" key="4">
    <source>
        <dbReference type="WBParaSite" id="TASK_0000490901-mRNA-1"/>
    </source>
</evidence>
<keyword evidence="3" id="KW-1185">Reference proteome</keyword>
<dbReference type="AlphaFoldDB" id="A0A0R3W4F9"/>
<proteinExistence type="predicted"/>
<feature type="region of interest" description="Disordered" evidence="1">
    <location>
        <begin position="43"/>
        <end position="66"/>
    </location>
</feature>
<reference evidence="4" key="1">
    <citation type="submission" date="2017-02" db="UniProtKB">
        <authorList>
            <consortium name="WormBaseParasite"/>
        </authorList>
    </citation>
    <scope>IDENTIFICATION</scope>
</reference>
<reference evidence="2 3" key="2">
    <citation type="submission" date="2018-11" db="EMBL/GenBank/DDBJ databases">
        <authorList>
            <consortium name="Pathogen Informatics"/>
        </authorList>
    </citation>
    <scope>NUCLEOTIDE SEQUENCE [LARGE SCALE GENOMIC DNA]</scope>
</reference>
<protein>
    <submittedName>
        <fullName evidence="4">Secreted protein</fullName>
    </submittedName>
</protein>
<dbReference type="Proteomes" id="UP000282613">
    <property type="component" value="Unassembled WGS sequence"/>
</dbReference>
<dbReference type="WBParaSite" id="TASK_0000490901-mRNA-1">
    <property type="protein sequence ID" value="TASK_0000490901-mRNA-1"/>
    <property type="gene ID" value="TASK_0000490901"/>
</dbReference>
<dbReference type="EMBL" id="UYRS01018379">
    <property type="protein sequence ID" value="VDK34207.1"/>
    <property type="molecule type" value="Genomic_DNA"/>
</dbReference>
<organism evidence="4">
    <name type="scientific">Taenia asiatica</name>
    <name type="common">Asian tapeworm</name>
    <dbReference type="NCBI Taxonomy" id="60517"/>
    <lineage>
        <taxon>Eukaryota</taxon>
        <taxon>Metazoa</taxon>
        <taxon>Spiralia</taxon>
        <taxon>Lophotrochozoa</taxon>
        <taxon>Platyhelminthes</taxon>
        <taxon>Cestoda</taxon>
        <taxon>Eucestoda</taxon>
        <taxon>Cyclophyllidea</taxon>
        <taxon>Taeniidae</taxon>
        <taxon>Taenia</taxon>
    </lineage>
</organism>